<dbReference type="PROSITE" id="PS00086">
    <property type="entry name" value="CYTOCHROME_P450"/>
    <property type="match status" value="1"/>
</dbReference>
<dbReference type="Proteomes" id="UP001500416">
    <property type="component" value="Unassembled WGS sequence"/>
</dbReference>
<dbReference type="RefSeq" id="WP_343936085.1">
    <property type="nucleotide sequence ID" value="NZ_BAAABU010000011.1"/>
</dbReference>
<dbReference type="PANTHER" id="PTHR24305">
    <property type="entry name" value="CYTOCHROME P450"/>
    <property type="match status" value="1"/>
</dbReference>
<reference evidence="5" key="1">
    <citation type="journal article" date="2019" name="Int. J. Syst. Evol. Microbiol.">
        <title>The Global Catalogue of Microorganisms (GCM) 10K type strain sequencing project: providing services to taxonomists for standard genome sequencing and annotation.</title>
        <authorList>
            <consortium name="The Broad Institute Genomics Platform"/>
            <consortium name="The Broad Institute Genome Sequencing Center for Infectious Disease"/>
            <person name="Wu L."/>
            <person name="Ma J."/>
        </authorList>
    </citation>
    <scope>NUCLEOTIDE SEQUENCE [LARGE SCALE GENOMIC DNA]</scope>
    <source>
        <strain evidence="5">JCM 3380</strain>
    </source>
</reference>
<dbReference type="Pfam" id="PF00067">
    <property type="entry name" value="p450"/>
    <property type="match status" value="1"/>
</dbReference>
<dbReference type="SUPFAM" id="SSF48264">
    <property type="entry name" value="Cytochrome P450"/>
    <property type="match status" value="1"/>
</dbReference>
<dbReference type="InterPro" id="IPR002401">
    <property type="entry name" value="Cyt_P450_E_grp-I"/>
</dbReference>
<dbReference type="InterPro" id="IPR050121">
    <property type="entry name" value="Cytochrome_P450_monoxygenase"/>
</dbReference>
<gene>
    <name evidence="4" type="ORF">GCM10010492_47740</name>
</gene>
<protein>
    <submittedName>
        <fullName evidence="4">Cytochrome P450</fullName>
    </submittedName>
</protein>
<dbReference type="EMBL" id="BAAABU010000011">
    <property type="protein sequence ID" value="GAA0242966.1"/>
    <property type="molecule type" value="Genomic_DNA"/>
</dbReference>
<organism evidence="4 5">
    <name type="scientific">Saccharothrix mutabilis subsp. mutabilis</name>
    <dbReference type="NCBI Taxonomy" id="66855"/>
    <lineage>
        <taxon>Bacteria</taxon>
        <taxon>Bacillati</taxon>
        <taxon>Actinomycetota</taxon>
        <taxon>Actinomycetes</taxon>
        <taxon>Pseudonocardiales</taxon>
        <taxon>Pseudonocardiaceae</taxon>
        <taxon>Saccharothrix</taxon>
    </lineage>
</organism>
<dbReference type="PRINTS" id="PR00385">
    <property type="entry name" value="P450"/>
</dbReference>
<dbReference type="PANTHER" id="PTHR24305:SF166">
    <property type="entry name" value="CYTOCHROME P450 12A4, MITOCHONDRIAL-RELATED"/>
    <property type="match status" value="1"/>
</dbReference>
<comment type="cofactor">
    <cofactor evidence="1">
        <name>heme</name>
        <dbReference type="ChEBI" id="CHEBI:30413"/>
    </cofactor>
</comment>
<dbReference type="InterPro" id="IPR001128">
    <property type="entry name" value="Cyt_P450"/>
</dbReference>
<dbReference type="InterPro" id="IPR017972">
    <property type="entry name" value="Cyt_P450_CS"/>
</dbReference>
<evidence type="ECO:0000313" key="4">
    <source>
        <dbReference type="EMBL" id="GAA0242966.1"/>
    </source>
</evidence>
<keyword evidence="3" id="KW-0349">Heme</keyword>
<keyword evidence="3" id="KW-0479">Metal-binding</keyword>
<evidence type="ECO:0000256" key="2">
    <source>
        <dbReference type="ARBA" id="ARBA00010617"/>
    </source>
</evidence>
<evidence type="ECO:0000256" key="1">
    <source>
        <dbReference type="ARBA" id="ARBA00001971"/>
    </source>
</evidence>
<proteinExistence type="inferred from homology"/>
<dbReference type="PRINTS" id="PR00463">
    <property type="entry name" value="EP450I"/>
</dbReference>
<sequence>MSTVPGPAGHPLLGVVPAFVADLLGTLEATFAEHGDLVAYRFGPKWPSRTVYGAYHPDDVARAMTDPEVFGRDTAGFKVIRESIGDGLLTLDGETWKRHRKLVQQLFTHRRVMGYTALMAEEAAKIVDDPSLRSGTVDLHDLMQRYTLRVVGRALFGDAIDDIVEELQELVQQLGELSTARRLQLFTLPLSLPTPRNRKLRDVRRRLFAIADRVLDLPSDPDADDLLTRLRGARDEETGAGLSEQEIRDEVLGFLLAGHETTAGALTFTLHELGRRQDVQADIAHATDDTLVRATIQEGMRLYPPAHSTERITLVDTKIAGYDVRAGSQILISPWVTHRHPDFWPNPTAFDPARFLDGGPTHRYAYIPFGGGARACIGMQFALMESTILLKTLLRSYRFDTTAHELSVNPLLTLRPNGPVRATATATTPQPV</sequence>
<comment type="similarity">
    <text evidence="2 3">Belongs to the cytochrome P450 family.</text>
</comment>
<dbReference type="InterPro" id="IPR036396">
    <property type="entry name" value="Cyt_P450_sf"/>
</dbReference>
<evidence type="ECO:0000313" key="5">
    <source>
        <dbReference type="Proteomes" id="UP001500416"/>
    </source>
</evidence>
<name>A0ABP3DXJ7_9PSEU</name>
<evidence type="ECO:0000256" key="3">
    <source>
        <dbReference type="RuleBase" id="RU000461"/>
    </source>
</evidence>
<keyword evidence="3" id="KW-0560">Oxidoreductase</keyword>
<comment type="caution">
    <text evidence="4">The sequence shown here is derived from an EMBL/GenBank/DDBJ whole genome shotgun (WGS) entry which is preliminary data.</text>
</comment>
<keyword evidence="5" id="KW-1185">Reference proteome</keyword>
<keyword evidence="3" id="KW-0503">Monooxygenase</keyword>
<accession>A0ABP3DXJ7</accession>
<keyword evidence="3" id="KW-0408">Iron</keyword>
<dbReference type="Gene3D" id="1.10.630.10">
    <property type="entry name" value="Cytochrome P450"/>
    <property type="match status" value="1"/>
</dbReference>